<reference evidence="2 3" key="1">
    <citation type="submission" date="2019-03" db="EMBL/GenBank/DDBJ databases">
        <title>Genomic Encyclopedia of Type Strains, Phase IV (KMG-IV): sequencing the most valuable type-strain genomes for metagenomic binning, comparative biology and taxonomic classification.</title>
        <authorList>
            <person name="Goeker M."/>
        </authorList>
    </citation>
    <scope>NUCLEOTIDE SEQUENCE [LARGE SCALE GENOMIC DNA]</scope>
    <source>
        <strain evidence="2 3">DSM 45361</strain>
    </source>
</reference>
<evidence type="ECO:0000313" key="2">
    <source>
        <dbReference type="EMBL" id="TDP98189.1"/>
    </source>
</evidence>
<dbReference type="GO" id="GO:0005507">
    <property type="term" value="F:copper ion binding"/>
    <property type="evidence" value="ECO:0007669"/>
    <property type="project" value="TreeGrafter"/>
</dbReference>
<dbReference type="AlphaFoldDB" id="A0A4R6SDI3"/>
<dbReference type="EMBL" id="SNXZ01000003">
    <property type="protein sequence ID" value="TDP98189.1"/>
    <property type="molecule type" value="Genomic_DNA"/>
</dbReference>
<dbReference type="InterPro" id="IPR004323">
    <property type="entry name" value="Ion_tolerance_CutA"/>
</dbReference>
<dbReference type="Pfam" id="PF03091">
    <property type="entry name" value="CutA1"/>
    <property type="match status" value="1"/>
</dbReference>
<accession>A0A4R6SDI3</accession>
<dbReference type="RefSeq" id="WP_133851275.1">
    <property type="nucleotide sequence ID" value="NZ_SNXZ01000003.1"/>
</dbReference>
<evidence type="ECO:0000313" key="3">
    <source>
        <dbReference type="Proteomes" id="UP000295444"/>
    </source>
</evidence>
<name>A0A4R6SDI3_LABRH</name>
<dbReference type="PANTHER" id="PTHR23419">
    <property type="entry name" value="DIVALENT CATION TOLERANCE CUTA-RELATED"/>
    <property type="match status" value="1"/>
</dbReference>
<keyword evidence="3" id="KW-1185">Reference proteome</keyword>
<dbReference type="Proteomes" id="UP000295444">
    <property type="component" value="Unassembled WGS sequence"/>
</dbReference>
<dbReference type="Gene3D" id="3.30.70.120">
    <property type="match status" value="1"/>
</dbReference>
<dbReference type="PANTHER" id="PTHR23419:SF8">
    <property type="entry name" value="FI09726P"/>
    <property type="match status" value="1"/>
</dbReference>
<dbReference type="OrthoDB" id="37622at2"/>
<comment type="caution">
    <text evidence="2">The sequence shown here is derived from an EMBL/GenBank/DDBJ whole genome shotgun (WGS) entry which is preliminary data.</text>
</comment>
<protein>
    <submittedName>
        <fullName evidence="2">Periplasmic divalent cation tolerance protein</fullName>
    </submittedName>
</protein>
<comment type="similarity">
    <text evidence="1">Belongs to the CutA family.</text>
</comment>
<dbReference type="InterPro" id="IPR015867">
    <property type="entry name" value="N-reg_PII/ATP_PRibTrfase_C"/>
</dbReference>
<organism evidence="2 3">
    <name type="scientific">Labedaea rhizosphaerae</name>
    <dbReference type="NCBI Taxonomy" id="598644"/>
    <lineage>
        <taxon>Bacteria</taxon>
        <taxon>Bacillati</taxon>
        <taxon>Actinomycetota</taxon>
        <taxon>Actinomycetes</taxon>
        <taxon>Pseudonocardiales</taxon>
        <taxon>Pseudonocardiaceae</taxon>
        <taxon>Labedaea</taxon>
    </lineage>
</organism>
<sequence length="105" mass="11820">MEHYQLVTTVESASAAGKLAEAIVTARLGACAHIMPITSVYRWDGEVTREAEWRLVVKTTRDRLDELMAFVKQRHSYDLPQLVATELAAGSADYLDWITAETRRP</sequence>
<gene>
    <name evidence="2" type="ORF">EV186_1031170</name>
</gene>
<dbReference type="GO" id="GO:0010038">
    <property type="term" value="P:response to metal ion"/>
    <property type="evidence" value="ECO:0007669"/>
    <property type="project" value="InterPro"/>
</dbReference>
<evidence type="ECO:0000256" key="1">
    <source>
        <dbReference type="ARBA" id="ARBA00010169"/>
    </source>
</evidence>
<proteinExistence type="inferred from homology"/>
<dbReference type="InterPro" id="IPR011322">
    <property type="entry name" value="N-reg_PII-like_a/b"/>
</dbReference>
<dbReference type="SUPFAM" id="SSF54913">
    <property type="entry name" value="GlnB-like"/>
    <property type="match status" value="1"/>
</dbReference>